<dbReference type="OrthoDB" id="9757809at2"/>
<organism evidence="1 2">
    <name type="scientific">Flavobacterium supellecticarium</name>
    <dbReference type="NCBI Taxonomy" id="2565924"/>
    <lineage>
        <taxon>Bacteria</taxon>
        <taxon>Pseudomonadati</taxon>
        <taxon>Bacteroidota</taxon>
        <taxon>Flavobacteriia</taxon>
        <taxon>Flavobacteriales</taxon>
        <taxon>Flavobacteriaceae</taxon>
        <taxon>Flavobacterium</taxon>
    </lineage>
</organism>
<dbReference type="InterPro" id="IPR036278">
    <property type="entry name" value="Sialidase_sf"/>
</dbReference>
<sequence length="342" mass="39495">MKFYIYCLILITFSCSKNQKSIDDSEKLEVGLTPLIQVADKLNYLKIDTLSNGYLVSYSKSMVNSGGYTINKLGVTGKSTILIQSPLNSMQNVNIEKAFISFIENNFKKDELRSELMYSSDHGRTWKSLKTPLESIRTFFWTNEYLILEGNLNGSGQVVVSYNNGKNWRNYNYLSENIKSFYLIDCIDNKKILFRGYKSYNDKDGFLGLLDVKKNHFKTLTTIKDDSHVVKVNNKDKSLYCLYNDRKALIYTVKDGLQKTEFEFQLPSKTKQIEELYFNESCLIISVSNNTVGEQIATWISYNKGKLWNLFKPGENFRLVNNTLGAIFVIDEHNMIYKAELK</sequence>
<dbReference type="RefSeq" id="WP_136404532.1">
    <property type="nucleotide sequence ID" value="NZ_SSNZ01000015.1"/>
</dbReference>
<name>A0A4S3ZNV0_9FLAO</name>
<keyword evidence="2" id="KW-1185">Reference proteome</keyword>
<protein>
    <submittedName>
        <fullName evidence="1">Uncharacterized protein</fullName>
    </submittedName>
</protein>
<dbReference type="Proteomes" id="UP000307507">
    <property type="component" value="Unassembled WGS sequence"/>
</dbReference>
<dbReference type="AlphaFoldDB" id="A0A4S3ZNV0"/>
<proteinExistence type="predicted"/>
<dbReference type="Gene3D" id="2.120.10.10">
    <property type="match status" value="1"/>
</dbReference>
<reference evidence="1 2" key="1">
    <citation type="submission" date="2019-04" db="EMBL/GenBank/DDBJ databases">
        <title>Flavobacterium sp. nov. isolated from construction timber.</title>
        <authorList>
            <person name="Lin S.-Y."/>
            <person name="Chang C.-T."/>
            <person name="Young C.-C."/>
        </authorList>
    </citation>
    <scope>NUCLEOTIDE SEQUENCE [LARGE SCALE GENOMIC DNA]</scope>
    <source>
        <strain evidence="1 2">CC-CTC003</strain>
    </source>
</reference>
<dbReference type="PROSITE" id="PS51257">
    <property type="entry name" value="PROKAR_LIPOPROTEIN"/>
    <property type="match status" value="1"/>
</dbReference>
<accession>A0A4S3ZNV0</accession>
<dbReference type="EMBL" id="SSNZ01000015">
    <property type="protein sequence ID" value="THF47145.1"/>
    <property type="molecule type" value="Genomic_DNA"/>
</dbReference>
<comment type="caution">
    <text evidence="1">The sequence shown here is derived from an EMBL/GenBank/DDBJ whole genome shotgun (WGS) entry which is preliminary data.</text>
</comment>
<evidence type="ECO:0000313" key="1">
    <source>
        <dbReference type="EMBL" id="THF47145.1"/>
    </source>
</evidence>
<evidence type="ECO:0000313" key="2">
    <source>
        <dbReference type="Proteomes" id="UP000307507"/>
    </source>
</evidence>
<dbReference type="SUPFAM" id="SSF50939">
    <property type="entry name" value="Sialidases"/>
    <property type="match status" value="1"/>
</dbReference>
<gene>
    <name evidence="1" type="ORF">E6C50_17435</name>
</gene>